<sequence length="55" mass="6248">MRHRTNNEATGYQGKDHDRPIKPSAAPALRRDIRRRISHFQGGGSRASWPTIPII</sequence>
<protein>
    <submittedName>
        <fullName evidence="2">Uncharacterized protein</fullName>
    </submittedName>
</protein>
<dbReference type="EMBL" id="FTPD01000051">
    <property type="protein sequence ID" value="SIT58668.1"/>
    <property type="molecule type" value="Genomic_DNA"/>
</dbReference>
<dbReference type="AlphaFoldDB" id="A0A1R3VFH9"/>
<gene>
    <name evidence="2" type="ORF">BQ8794_550011</name>
</gene>
<feature type="region of interest" description="Disordered" evidence="1">
    <location>
        <begin position="1"/>
        <end position="27"/>
    </location>
</feature>
<keyword evidence="3" id="KW-1185">Reference proteome</keyword>
<proteinExistence type="predicted"/>
<dbReference type="Proteomes" id="UP000188388">
    <property type="component" value="Unassembled WGS sequence"/>
</dbReference>
<evidence type="ECO:0000313" key="2">
    <source>
        <dbReference type="EMBL" id="SIT58668.1"/>
    </source>
</evidence>
<accession>A0A1R3VFH9</accession>
<reference evidence="3" key="1">
    <citation type="submission" date="2017-01" db="EMBL/GenBank/DDBJ databases">
        <authorList>
            <person name="Brunel B."/>
        </authorList>
    </citation>
    <scope>NUCLEOTIDE SEQUENCE [LARGE SCALE GENOMIC DNA]</scope>
</reference>
<evidence type="ECO:0000256" key="1">
    <source>
        <dbReference type="SAM" id="MobiDB-lite"/>
    </source>
</evidence>
<dbReference type="STRING" id="1631249.BQ8794_550011"/>
<name>A0A1R3VFH9_9HYPH</name>
<evidence type="ECO:0000313" key="3">
    <source>
        <dbReference type="Proteomes" id="UP000188388"/>
    </source>
</evidence>
<organism evidence="2 3">
    <name type="scientific">Mesorhizobium prunaredense</name>
    <dbReference type="NCBI Taxonomy" id="1631249"/>
    <lineage>
        <taxon>Bacteria</taxon>
        <taxon>Pseudomonadati</taxon>
        <taxon>Pseudomonadota</taxon>
        <taxon>Alphaproteobacteria</taxon>
        <taxon>Hyphomicrobiales</taxon>
        <taxon>Phyllobacteriaceae</taxon>
        <taxon>Mesorhizobium</taxon>
    </lineage>
</organism>